<keyword evidence="6" id="KW-0472">Membrane</keyword>
<accession>A0A6P6S1U7</accession>
<gene>
    <name evidence="9" type="primary">LOC34620910</name>
</gene>
<evidence type="ECO:0000313" key="9">
    <source>
        <dbReference type="RefSeq" id="XP_026194108.1"/>
    </source>
</evidence>
<keyword evidence="8" id="KW-1185">Reference proteome</keyword>
<evidence type="ECO:0000256" key="6">
    <source>
        <dbReference type="ARBA" id="ARBA00023136"/>
    </source>
</evidence>
<dbReference type="Proteomes" id="UP000515125">
    <property type="component" value="Unplaced"/>
</dbReference>
<dbReference type="GO" id="GO:0005789">
    <property type="term" value="C:endoplasmic reticulum membrane"/>
    <property type="evidence" value="ECO:0007669"/>
    <property type="project" value="UniProtKB-SubCell"/>
</dbReference>
<comment type="function">
    <text evidence="7">May be involved in the degradation of misfolded endoplasmic reticulum (ER) luminal proteins.</text>
</comment>
<dbReference type="GO" id="GO:0006950">
    <property type="term" value="P:response to stress"/>
    <property type="evidence" value="ECO:0007669"/>
    <property type="project" value="UniProtKB-ARBA"/>
</dbReference>
<evidence type="ECO:0000256" key="2">
    <source>
        <dbReference type="ARBA" id="ARBA00008917"/>
    </source>
</evidence>
<dbReference type="AlphaFoldDB" id="A0A6P6S1U7"/>
<evidence type="ECO:0000256" key="5">
    <source>
        <dbReference type="ARBA" id="ARBA00022989"/>
    </source>
</evidence>
<evidence type="ECO:0000256" key="7">
    <source>
        <dbReference type="RuleBase" id="RU363059"/>
    </source>
</evidence>
<dbReference type="PANTHER" id="PTHR11009">
    <property type="entry name" value="DER1-LIKE PROTEIN, DERLIN"/>
    <property type="match status" value="1"/>
</dbReference>
<keyword evidence="3" id="KW-0812">Transmembrane</keyword>
<evidence type="ECO:0000313" key="8">
    <source>
        <dbReference type="Proteomes" id="UP000515125"/>
    </source>
</evidence>
<sequence length="366" mass="38489">MGVGENIEVLRNSILHLGRGPADIVAPGGAAAGPSAPAAAASLLSCSRAFLYPAARQHAAGAVAAPVAVVPSAAVGTAGAATALSYTEIPVATRSWLTASFLLSVLGTGERPLVPPEALCMHWGRAGRALELWRPLTAALFQGPFSFSTLTRIYASYVALRQLETTERQALLHQPCSDVKALSPRRQQLLQQQQQKLLQQQRELQHQWKDPKAFAAAAASASGTAHLFQFLAVECLLLAAAGSALGMPFYGSPLTAAATYVISKTNPEKKAPLPLGLQVPQKVLPFALAALDAVQQQSLQGAVPALLGIATGHIFYLLKKVVPAKTGIQMLPFPSLTYRLLLQKQVRDAAGSSSAAAARISSKFLR</sequence>
<evidence type="ECO:0000256" key="3">
    <source>
        <dbReference type="ARBA" id="ARBA00022692"/>
    </source>
</evidence>
<dbReference type="GeneID" id="34620910"/>
<proteinExistence type="inferred from homology"/>
<protein>
    <recommendedName>
        <fullName evidence="7">Derlin</fullName>
    </recommendedName>
</protein>
<keyword evidence="5" id="KW-1133">Transmembrane helix</keyword>
<evidence type="ECO:0000256" key="1">
    <source>
        <dbReference type="ARBA" id="ARBA00004477"/>
    </source>
</evidence>
<name>A0A6P6S1U7_9EIME</name>
<organism evidence="8 9">
    <name type="scientific">Cyclospora cayetanensis</name>
    <dbReference type="NCBI Taxonomy" id="88456"/>
    <lineage>
        <taxon>Eukaryota</taxon>
        <taxon>Sar</taxon>
        <taxon>Alveolata</taxon>
        <taxon>Apicomplexa</taxon>
        <taxon>Conoidasida</taxon>
        <taxon>Coccidia</taxon>
        <taxon>Eucoccidiorida</taxon>
        <taxon>Eimeriorina</taxon>
        <taxon>Eimeriidae</taxon>
        <taxon>Cyclospora</taxon>
    </lineage>
</organism>
<dbReference type="InterPro" id="IPR007599">
    <property type="entry name" value="DER1"/>
</dbReference>
<dbReference type="OrthoDB" id="348499at2759"/>
<reference evidence="9" key="1">
    <citation type="submission" date="2025-08" db="UniProtKB">
        <authorList>
            <consortium name="RefSeq"/>
        </authorList>
    </citation>
    <scope>IDENTIFICATION</scope>
</reference>
<keyword evidence="4 7" id="KW-0256">Endoplasmic reticulum</keyword>
<evidence type="ECO:0000256" key="4">
    <source>
        <dbReference type="ARBA" id="ARBA00022824"/>
    </source>
</evidence>
<dbReference type="Pfam" id="PF04511">
    <property type="entry name" value="DER1"/>
    <property type="match status" value="2"/>
</dbReference>
<comment type="similarity">
    <text evidence="2 7">Belongs to the derlin family.</text>
</comment>
<dbReference type="RefSeq" id="XP_026194108.1">
    <property type="nucleotide sequence ID" value="XM_026338323.1"/>
</dbReference>
<comment type="subcellular location">
    <subcellularLocation>
        <location evidence="1 7">Endoplasmic reticulum membrane</location>
        <topology evidence="1 7">Multi-pass membrane protein</topology>
    </subcellularLocation>
</comment>